<feature type="domain" description="NXPE C-terminal" evidence="1">
    <location>
        <begin position="1"/>
        <end position="42"/>
    </location>
</feature>
<name>A0A0E9VFH5_ANGAN</name>
<dbReference type="PANTHER" id="PTHR16165:SF23">
    <property type="entry name" value="NEUREXOPHILIN AND PC-ESTERASE DOMAIN FAMILY, MEMBER 5"/>
    <property type="match status" value="1"/>
</dbReference>
<organism evidence="2">
    <name type="scientific">Anguilla anguilla</name>
    <name type="common">European freshwater eel</name>
    <name type="synonym">Muraena anguilla</name>
    <dbReference type="NCBI Taxonomy" id="7936"/>
    <lineage>
        <taxon>Eukaryota</taxon>
        <taxon>Metazoa</taxon>
        <taxon>Chordata</taxon>
        <taxon>Craniata</taxon>
        <taxon>Vertebrata</taxon>
        <taxon>Euteleostomi</taxon>
        <taxon>Actinopterygii</taxon>
        <taxon>Neopterygii</taxon>
        <taxon>Teleostei</taxon>
        <taxon>Anguilliformes</taxon>
        <taxon>Anguillidae</taxon>
        <taxon>Anguilla</taxon>
    </lineage>
</organism>
<evidence type="ECO:0000313" key="2">
    <source>
        <dbReference type="EMBL" id="JAH75948.1"/>
    </source>
</evidence>
<dbReference type="PANTHER" id="PTHR16165">
    <property type="entry name" value="NXPE FAMILY MEMBER"/>
    <property type="match status" value="1"/>
</dbReference>
<reference evidence="2" key="1">
    <citation type="submission" date="2014-11" db="EMBL/GenBank/DDBJ databases">
        <authorList>
            <person name="Amaro Gonzalez C."/>
        </authorList>
    </citation>
    <scope>NUCLEOTIDE SEQUENCE</scope>
</reference>
<accession>A0A0E9VFH5</accession>
<dbReference type="InterPro" id="IPR057106">
    <property type="entry name" value="NXPE4_C"/>
</dbReference>
<evidence type="ECO:0000259" key="1">
    <source>
        <dbReference type="Pfam" id="PF24536"/>
    </source>
</evidence>
<dbReference type="Pfam" id="PF24536">
    <property type="entry name" value="NXPE4_C"/>
    <property type="match status" value="1"/>
</dbReference>
<dbReference type="AlphaFoldDB" id="A0A0E9VFH5"/>
<reference evidence="2" key="2">
    <citation type="journal article" date="2015" name="Fish Shellfish Immunol.">
        <title>Early steps in the European eel (Anguilla anguilla)-Vibrio vulnificus interaction in the gills: Role of the RtxA13 toxin.</title>
        <authorList>
            <person name="Callol A."/>
            <person name="Pajuelo D."/>
            <person name="Ebbesson L."/>
            <person name="Teles M."/>
            <person name="MacKenzie S."/>
            <person name="Amaro C."/>
        </authorList>
    </citation>
    <scope>NUCLEOTIDE SEQUENCE</scope>
</reference>
<proteinExistence type="predicted"/>
<sequence length="55" mass="6328">MRATFQGINVAIIDVWQMTSCHYSKENIHPNPTVIRNEIDFIAVIHQSCLNAHFC</sequence>
<dbReference type="EMBL" id="GBXM01032629">
    <property type="protein sequence ID" value="JAH75948.1"/>
    <property type="molecule type" value="Transcribed_RNA"/>
</dbReference>
<protein>
    <recommendedName>
        <fullName evidence="1">NXPE C-terminal domain-containing protein</fullName>
    </recommendedName>
</protein>